<reference evidence="1 2" key="1">
    <citation type="submission" date="2021-01" db="EMBL/GenBank/DDBJ databases">
        <title>Chromosome-level genome assembly of a human fungal pathogen reveals clustering of transcriptionally co-regulated genes.</title>
        <authorList>
            <person name="Voorhies M."/>
            <person name="Cohen S."/>
            <person name="Shea T.P."/>
            <person name="Petrus S."/>
            <person name="Munoz J.F."/>
            <person name="Poplawski S."/>
            <person name="Goldman W.E."/>
            <person name="Michael T."/>
            <person name="Cuomo C.A."/>
            <person name="Sil A."/>
            <person name="Beyhan S."/>
        </authorList>
    </citation>
    <scope>NUCLEOTIDE SEQUENCE [LARGE SCALE GENOMIC DNA]</scope>
    <source>
        <strain evidence="1 2">G184AR</strain>
    </source>
</reference>
<evidence type="ECO:0000313" key="2">
    <source>
        <dbReference type="Proteomes" id="UP000670092"/>
    </source>
</evidence>
<accession>A0A8H7YZS8</accession>
<dbReference type="VEuPathDB" id="FungiDB:I7I52_10735"/>
<protein>
    <submittedName>
        <fullName evidence="1">Uncharacterized protein</fullName>
    </submittedName>
</protein>
<evidence type="ECO:0000313" key="1">
    <source>
        <dbReference type="EMBL" id="KAG5300186.1"/>
    </source>
</evidence>
<proteinExistence type="predicted"/>
<organism evidence="1 2">
    <name type="scientific">Ajellomyces capsulatus</name>
    <name type="common">Darling's disease fungus</name>
    <name type="synonym">Histoplasma capsulatum</name>
    <dbReference type="NCBI Taxonomy" id="5037"/>
    <lineage>
        <taxon>Eukaryota</taxon>
        <taxon>Fungi</taxon>
        <taxon>Dikarya</taxon>
        <taxon>Ascomycota</taxon>
        <taxon>Pezizomycotina</taxon>
        <taxon>Eurotiomycetes</taxon>
        <taxon>Eurotiomycetidae</taxon>
        <taxon>Onygenales</taxon>
        <taxon>Ajellomycetaceae</taxon>
        <taxon>Histoplasma</taxon>
    </lineage>
</organism>
<dbReference type="EMBL" id="JAEVHI010000002">
    <property type="protein sequence ID" value="KAG5300186.1"/>
    <property type="molecule type" value="Genomic_DNA"/>
</dbReference>
<sequence>MSPSGLCRRANRPRSSTPQCTPIGQWAWSGPRCCFCGRLVPHPGLRPQPLGSLPCDG</sequence>
<comment type="caution">
    <text evidence="1">The sequence shown here is derived from an EMBL/GenBank/DDBJ whole genome shotgun (WGS) entry which is preliminary data.</text>
</comment>
<gene>
    <name evidence="1" type="ORF">I7I52_10735</name>
</gene>
<name>A0A8H7YZS8_AJECA</name>
<dbReference type="Proteomes" id="UP000670092">
    <property type="component" value="Unassembled WGS sequence"/>
</dbReference>
<dbReference type="AlphaFoldDB" id="A0A8H7YZS8"/>